<name>A0A0K9Q3E2_ZOSMR</name>
<dbReference type="PANTHER" id="PTHR47718:SF7">
    <property type="entry name" value="PROTEIN FAR1-RELATED SEQUENCE"/>
    <property type="match status" value="1"/>
</dbReference>
<dbReference type="EMBL" id="LFYR01000216">
    <property type="protein sequence ID" value="KMZ74985.1"/>
    <property type="molecule type" value="Genomic_DNA"/>
</dbReference>
<comment type="caution">
    <text evidence="1">The sequence shown here is derived from an EMBL/GenBank/DDBJ whole genome shotgun (WGS) entry which is preliminary data.</text>
</comment>
<gene>
    <name evidence="1" type="ORF">ZOSMA_11G00060</name>
</gene>
<accession>A0A0K9Q3E2</accession>
<dbReference type="PANTHER" id="PTHR47718">
    <property type="entry name" value="OS01G0519700 PROTEIN"/>
    <property type="match status" value="1"/>
</dbReference>
<sequence>MGCMKMDINNMVRDDRIDLKNYDVDLIVEEFEMKKLGNKDFFYDLVKDDEGRLKHLFWTNPTMIENYKLF</sequence>
<evidence type="ECO:0008006" key="3">
    <source>
        <dbReference type="Google" id="ProtNLM"/>
    </source>
</evidence>
<keyword evidence="2" id="KW-1185">Reference proteome</keyword>
<reference evidence="2" key="1">
    <citation type="journal article" date="2016" name="Nature">
        <title>The genome of the seagrass Zostera marina reveals angiosperm adaptation to the sea.</title>
        <authorList>
            <person name="Olsen J.L."/>
            <person name="Rouze P."/>
            <person name="Verhelst B."/>
            <person name="Lin Y.-C."/>
            <person name="Bayer T."/>
            <person name="Collen J."/>
            <person name="Dattolo E."/>
            <person name="De Paoli E."/>
            <person name="Dittami S."/>
            <person name="Maumus F."/>
            <person name="Michel G."/>
            <person name="Kersting A."/>
            <person name="Lauritano C."/>
            <person name="Lohaus R."/>
            <person name="Toepel M."/>
            <person name="Tonon T."/>
            <person name="Vanneste K."/>
            <person name="Amirebrahimi M."/>
            <person name="Brakel J."/>
            <person name="Bostroem C."/>
            <person name="Chovatia M."/>
            <person name="Grimwood J."/>
            <person name="Jenkins J.W."/>
            <person name="Jueterbock A."/>
            <person name="Mraz A."/>
            <person name="Stam W.T."/>
            <person name="Tice H."/>
            <person name="Bornberg-Bauer E."/>
            <person name="Green P.J."/>
            <person name="Pearson G.A."/>
            <person name="Procaccini G."/>
            <person name="Duarte C.M."/>
            <person name="Schmutz J."/>
            <person name="Reusch T.B.H."/>
            <person name="Van de Peer Y."/>
        </authorList>
    </citation>
    <scope>NUCLEOTIDE SEQUENCE [LARGE SCALE GENOMIC DNA]</scope>
    <source>
        <strain evidence="2">cv. Finnish</strain>
    </source>
</reference>
<evidence type="ECO:0000313" key="1">
    <source>
        <dbReference type="EMBL" id="KMZ74985.1"/>
    </source>
</evidence>
<evidence type="ECO:0000313" key="2">
    <source>
        <dbReference type="Proteomes" id="UP000036987"/>
    </source>
</evidence>
<proteinExistence type="predicted"/>
<dbReference type="Proteomes" id="UP000036987">
    <property type="component" value="Unassembled WGS sequence"/>
</dbReference>
<dbReference type="AlphaFoldDB" id="A0A0K9Q3E2"/>
<organism evidence="1 2">
    <name type="scientific">Zostera marina</name>
    <name type="common">Eelgrass</name>
    <dbReference type="NCBI Taxonomy" id="29655"/>
    <lineage>
        <taxon>Eukaryota</taxon>
        <taxon>Viridiplantae</taxon>
        <taxon>Streptophyta</taxon>
        <taxon>Embryophyta</taxon>
        <taxon>Tracheophyta</taxon>
        <taxon>Spermatophyta</taxon>
        <taxon>Magnoliopsida</taxon>
        <taxon>Liliopsida</taxon>
        <taxon>Zosteraceae</taxon>
        <taxon>Zostera</taxon>
    </lineage>
</organism>
<protein>
    <recommendedName>
        <fullName evidence="3">Protein FAR1-RELATED SEQUENCE</fullName>
    </recommendedName>
</protein>